<protein>
    <submittedName>
        <fullName evidence="1">HTH_Tnp_Tc3_2 domain-containing protein</fullName>
    </submittedName>
</protein>
<organism evidence="1 2">
    <name type="scientific">Trichonephila clavipes</name>
    <name type="common">Golden silk orbweaver</name>
    <name type="synonym">Nephila clavipes</name>
    <dbReference type="NCBI Taxonomy" id="2585209"/>
    <lineage>
        <taxon>Eukaryota</taxon>
        <taxon>Metazoa</taxon>
        <taxon>Ecdysozoa</taxon>
        <taxon>Arthropoda</taxon>
        <taxon>Chelicerata</taxon>
        <taxon>Arachnida</taxon>
        <taxon>Araneae</taxon>
        <taxon>Araneomorphae</taxon>
        <taxon>Entelegynae</taxon>
        <taxon>Araneoidea</taxon>
        <taxon>Nephilidae</taxon>
        <taxon>Trichonephila</taxon>
    </lineage>
</organism>
<name>A0A8X6V431_TRICX</name>
<dbReference type="AlphaFoldDB" id="A0A8X6V431"/>
<proteinExistence type="predicted"/>
<evidence type="ECO:0000313" key="1">
    <source>
        <dbReference type="EMBL" id="GFY03997.1"/>
    </source>
</evidence>
<dbReference type="Proteomes" id="UP000887159">
    <property type="component" value="Unassembled WGS sequence"/>
</dbReference>
<gene>
    <name evidence="1" type="primary">AVEN_13548_1</name>
    <name evidence="1" type="ORF">TNCV_1197761</name>
</gene>
<comment type="caution">
    <text evidence="1">The sequence shown here is derived from an EMBL/GenBank/DDBJ whole genome shotgun (WGS) entry which is preliminary data.</text>
</comment>
<reference evidence="1" key="1">
    <citation type="submission" date="2020-08" db="EMBL/GenBank/DDBJ databases">
        <title>Multicomponent nature underlies the extraordinary mechanical properties of spider dragline silk.</title>
        <authorList>
            <person name="Kono N."/>
            <person name="Nakamura H."/>
            <person name="Mori M."/>
            <person name="Yoshida Y."/>
            <person name="Ohtoshi R."/>
            <person name="Malay A.D."/>
            <person name="Moran D.A.P."/>
            <person name="Tomita M."/>
            <person name="Numata K."/>
            <person name="Arakawa K."/>
        </authorList>
    </citation>
    <scope>NUCLEOTIDE SEQUENCE</scope>
</reference>
<accession>A0A8X6V431</accession>
<keyword evidence="2" id="KW-1185">Reference proteome</keyword>
<dbReference type="EMBL" id="BMAU01021243">
    <property type="protein sequence ID" value="GFY03997.1"/>
    <property type="molecule type" value="Genomic_DNA"/>
</dbReference>
<sequence>MTVSRQTVYIRLGHIDLYSCSPVRCVPLTATNCRLWLACSRENALWTPQHWTYVMFSDASRFCLQSYSRLNFHVESVIFPVRTLMNDTVSVVQYCLFERKEIILASRTDLHVQI</sequence>
<evidence type="ECO:0000313" key="2">
    <source>
        <dbReference type="Proteomes" id="UP000887159"/>
    </source>
</evidence>